<evidence type="ECO:0000313" key="3">
    <source>
        <dbReference type="Proteomes" id="UP000523795"/>
    </source>
</evidence>
<accession>A0ABX1JMB0</accession>
<feature type="transmembrane region" description="Helical" evidence="1">
    <location>
        <begin position="77"/>
        <end position="94"/>
    </location>
</feature>
<keyword evidence="1" id="KW-0472">Membrane</keyword>
<comment type="caution">
    <text evidence="2">The sequence shown here is derived from an EMBL/GenBank/DDBJ whole genome shotgun (WGS) entry which is preliminary data.</text>
</comment>
<dbReference type="EMBL" id="JAAZSR010000007">
    <property type="protein sequence ID" value="NKX49205.1"/>
    <property type="molecule type" value="Genomic_DNA"/>
</dbReference>
<keyword evidence="3" id="KW-1185">Reference proteome</keyword>
<proteinExistence type="predicted"/>
<keyword evidence="1" id="KW-1133">Transmembrane helix</keyword>
<name>A0ABX1JMB0_9MICC</name>
<dbReference type="Proteomes" id="UP000523795">
    <property type="component" value="Unassembled WGS sequence"/>
</dbReference>
<gene>
    <name evidence="2" type="ORF">HER39_01130</name>
</gene>
<evidence type="ECO:0000313" key="2">
    <source>
        <dbReference type="EMBL" id="NKX49205.1"/>
    </source>
</evidence>
<protein>
    <submittedName>
        <fullName evidence="2">DoxX family membrane protein</fullName>
    </submittedName>
</protein>
<keyword evidence="1" id="KW-0812">Transmembrane</keyword>
<reference evidence="2 3" key="1">
    <citation type="submission" date="2020-04" db="EMBL/GenBank/DDBJ databases">
        <authorList>
            <person name="Liu S."/>
        </authorList>
    </citation>
    <scope>NUCLEOTIDE SEQUENCE [LARGE SCALE GENOMIC DNA]</scope>
    <source>
        <strain evidence="2 3">CGMCC 1.15091</strain>
    </source>
</reference>
<sequence length="140" mass="14793">MKLSHIPLRLSTGALILNSGAGKIDLDPESAAGLQAMAGQVFPQLERMEPEKFGKYLGYAEMAVGGLLLAPFIPSRLAGLALAGFAGPMVALYLKTPGMTQPDGIRPTQEGTALAKDVWMLGIALALLLDTRGRKPARLH</sequence>
<evidence type="ECO:0000256" key="1">
    <source>
        <dbReference type="SAM" id="Phobius"/>
    </source>
</evidence>
<organism evidence="2 3">
    <name type="scientific">Arthrobacter deserti</name>
    <dbReference type="NCBI Taxonomy" id="1742687"/>
    <lineage>
        <taxon>Bacteria</taxon>
        <taxon>Bacillati</taxon>
        <taxon>Actinomycetota</taxon>
        <taxon>Actinomycetes</taxon>
        <taxon>Micrococcales</taxon>
        <taxon>Micrococcaceae</taxon>
        <taxon>Arthrobacter</taxon>
    </lineage>
</organism>